<dbReference type="SUPFAM" id="SSF48317">
    <property type="entry name" value="Acid phosphatase/Vanadium-dependent haloperoxidase"/>
    <property type="match status" value="1"/>
</dbReference>
<dbReference type="OrthoDB" id="301434at2759"/>
<name>A0A6A7C2Q8_9PEZI</name>
<dbReference type="PANTHER" id="PTHR14969">
    <property type="entry name" value="SPHINGOSINE-1-PHOSPHATE PHOSPHOHYDROLASE"/>
    <property type="match status" value="1"/>
</dbReference>
<dbReference type="GO" id="GO:0042392">
    <property type="term" value="F:sphingosine-1-phosphate phosphatase activity"/>
    <property type="evidence" value="ECO:0007669"/>
    <property type="project" value="TreeGrafter"/>
</dbReference>
<dbReference type="AlphaFoldDB" id="A0A6A7C2Q8"/>
<feature type="domain" description="Phosphatidic acid phosphatase type 2/haloperoxidase" evidence="9">
    <location>
        <begin position="91"/>
        <end position="211"/>
    </location>
</feature>
<dbReference type="CDD" id="cd03388">
    <property type="entry name" value="PAP2_SPPase1"/>
    <property type="match status" value="1"/>
</dbReference>
<dbReference type="Proteomes" id="UP000799421">
    <property type="component" value="Unassembled WGS sequence"/>
</dbReference>
<evidence type="ECO:0000256" key="3">
    <source>
        <dbReference type="ARBA" id="ARBA00022801"/>
    </source>
</evidence>
<evidence type="ECO:0000256" key="1">
    <source>
        <dbReference type="ARBA" id="ARBA00004477"/>
    </source>
</evidence>
<feature type="transmembrane region" description="Helical" evidence="8">
    <location>
        <begin position="226"/>
        <end position="243"/>
    </location>
</feature>
<evidence type="ECO:0000313" key="10">
    <source>
        <dbReference type="EMBL" id="KAF2860988.1"/>
    </source>
</evidence>
<protein>
    <recommendedName>
        <fullName evidence="9">Phosphatidic acid phosphatase type 2/haloperoxidase domain-containing protein</fullName>
    </recommendedName>
</protein>
<keyword evidence="11" id="KW-1185">Reference proteome</keyword>
<comment type="similarity">
    <text evidence="7">Belongs to the type 2 lipid phosphate phosphatase family.</text>
</comment>
<sequence length="515" mass="57405">MSTEKKETIPDAGVRALTHYQRRMPPWRFELRRSLIPLVRWETPYIAKFQATCRTSVLDAYFAFTANLGTHTFFMTALPICYWCGYPDTGQALVRMLAAGVYLSGFSKDLLCLPRPLSPPLQRITMSGSAALEYGFPSTHTTNAVSVAIYSLYKLHVSRPNLDHHLFLFLNVLCYLYAFSISIGRVYCGMHGFFDVGTGAALGALIGLACVACGSAFDSWILTCRWVEVALVVAALVVAVRIYPEPADSCPCFDDSVSFLGVMIGTEVGAWHYAKHLTWTHIQSDTPLAQAYSFANQNPFKVTTRVVGGIMVVFAWRAITKPLLLRWLPPIFRLVDQVGVRLPRRHFLHARDYTSVPTLRKDDNVLPPASEIPAMISQITSPRKRTVSVGPQSEADAREYVANLRERRSRGQPVAVGWKQVGKKAEVNNSATLDTASPLGERSSIVKGEVDPAIIQQAREPDNPEVDEDREVFSFLKRARIRYDAEVITKLIVYAGIGWLATEGNPVWFSWLGLV</sequence>
<keyword evidence="4" id="KW-0256">Endoplasmic reticulum</keyword>
<feature type="transmembrane region" description="Helical" evidence="8">
    <location>
        <begin position="166"/>
        <end position="187"/>
    </location>
</feature>
<keyword evidence="3" id="KW-0378">Hydrolase</keyword>
<comment type="subcellular location">
    <subcellularLocation>
        <location evidence="1">Endoplasmic reticulum membrane</location>
        <topology evidence="1">Multi-pass membrane protein</topology>
    </subcellularLocation>
</comment>
<evidence type="ECO:0000259" key="9">
    <source>
        <dbReference type="SMART" id="SM00014"/>
    </source>
</evidence>
<evidence type="ECO:0000256" key="8">
    <source>
        <dbReference type="SAM" id="Phobius"/>
    </source>
</evidence>
<evidence type="ECO:0000313" key="11">
    <source>
        <dbReference type="Proteomes" id="UP000799421"/>
    </source>
</evidence>
<keyword evidence="6 8" id="KW-0472">Membrane</keyword>
<reference evidence="10" key="1">
    <citation type="journal article" date="2020" name="Stud. Mycol.">
        <title>101 Dothideomycetes genomes: a test case for predicting lifestyles and emergence of pathogens.</title>
        <authorList>
            <person name="Haridas S."/>
            <person name="Albert R."/>
            <person name="Binder M."/>
            <person name="Bloem J."/>
            <person name="Labutti K."/>
            <person name="Salamov A."/>
            <person name="Andreopoulos B."/>
            <person name="Baker S."/>
            <person name="Barry K."/>
            <person name="Bills G."/>
            <person name="Bluhm B."/>
            <person name="Cannon C."/>
            <person name="Castanera R."/>
            <person name="Culley D."/>
            <person name="Daum C."/>
            <person name="Ezra D."/>
            <person name="Gonzalez J."/>
            <person name="Henrissat B."/>
            <person name="Kuo A."/>
            <person name="Liang C."/>
            <person name="Lipzen A."/>
            <person name="Lutzoni F."/>
            <person name="Magnuson J."/>
            <person name="Mondo S."/>
            <person name="Nolan M."/>
            <person name="Ohm R."/>
            <person name="Pangilinan J."/>
            <person name="Park H.-J."/>
            <person name="Ramirez L."/>
            <person name="Alfaro M."/>
            <person name="Sun H."/>
            <person name="Tritt A."/>
            <person name="Yoshinaga Y."/>
            <person name="Zwiers L.-H."/>
            <person name="Turgeon B."/>
            <person name="Goodwin S."/>
            <person name="Spatafora J."/>
            <person name="Crous P."/>
            <person name="Grigoriev I."/>
        </authorList>
    </citation>
    <scope>NUCLEOTIDE SEQUENCE</scope>
    <source>
        <strain evidence="10">CBS 480.64</strain>
    </source>
</reference>
<dbReference type="InterPro" id="IPR036938">
    <property type="entry name" value="PAP2/HPO_sf"/>
</dbReference>
<keyword evidence="2 8" id="KW-0812">Transmembrane</keyword>
<dbReference type="Pfam" id="PF01569">
    <property type="entry name" value="PAP2"/>
    <property type="match status" value="1"/>
</dbReference>
<keyword evidence="5 8" id="KW-1133">Transmembrane helix</keyword>
<dbReference type="EMBL" id="MU005976">
    <property type="protein sequence ID" value="KAF2860988.1"/>
    <property type="molecule type" value="Genomic_DNA"/>
</dbReference>
<dbReference type="GO" id="GO:0005789">
    <property type="term" value="C:endoplasmic reticulum membrane"/>
    <property type="evidence" value="ECO:0007669"/>
    <property type="project" value="UniProtKB-SubCell"/>
</dbReference>
<dbReference type="PANTHER" id="PTHR14969:SF28">
    <property type="entry name" value="DIHYDROSPHINGOSINE 1-PHOSPHATE PHOSPHATASE LCB3-RELATED"/>
    <property type="match status" value="1"/>
</dbReference>
<evidence type="ECO:0000256" key="7">
    <source>
        <dbReference type="ARBA" id="ARBA00038324"/>
    </source>
</evidence>
<accession>A0A6A7C2Q8</accession>
<gene>
    <name evidence="10" type="ORF">K470DRAFT_257335</name>
</gene>
<dbReference type="InterPro" id="IPR000326">
    <property type="entry name" value="PAP2/HPO"/>
</dbReference>
<evidence type="ECO:0000256" key="5">
    <source>
        <dbReference type="ARBA" id="ARBA00022989"/>
    </source>
</evidence>
<feature type="transmembrane region" description="Helical" evidence="8">
    <location>
        <begin position="193"/>
        <end position="214"/>
    </location>
</feature>
<evidence type="ECO:0000256" key="2">
    <source>
        <dbReference type="ARBA" id="ARBA00022692"/>
    </source>
</evidence>
<evidence type="ECO:0000256" key="4">
    <source>
        <dbReference type="ARBA" id="ARBA00022824"/>
    </source>
</evidence>
<proteinExistence type="inferred from homology"/>
<dbReference type="SMART" id="SM00014">
    <property type="entry name" value="acidPPc"/>
    <property type="match status" value="1"/>
</dbReference>
<evidence type="ECO:0000256" key="6">
    <source>
        <dbReference type="ARBA" id="ARBA00023136"/>
    </source>
</evidence>
<dbReference type="Gene3D" id="1.20.144.10">
    <property type="entry name" value="Phosphatidic acid phosphatase type 2/haloperoxidase"/>
    <property type="match status" value="1"/>
</dbReference>
<organism evidence="10 11">
    <name type="scientific">Piedraia hortae CBS 480.64</name>
    <dbReference type="NCBI Taxonomy" id="1314780"/>
    <lineage>
        <taxon>Eukaryota</taxon>
        <taxon>Fungi</taxon>
        <taxon>Dikarya</taxon>
        <taxon>Ascomycota</taxon>
        <taxon>Pezizomycotina</taxon>
        <taxon>Dothideomycetes</taxon>
        <taxon>Dothideomycetidae</taxon>
        <taxon>Capnodiales</taxon>
        <taxon>Piedraiaceae</taxon>
        <taxon>Piedraia</taxon>
    </lineage>
</organism>